<evidence type="ECO:0000313" key="1">
    <source>
        <dbReference type="EMBL" id="OLY83791.1"/>
    </source>
</evidence>
<keyword evidence="2" id="KW-1185">Reference proteome</keyword>
<protein>
    <submittedName>
        <fullName evidence="1">Uncharacterized protein</fullName>
    </submittedName>
</protein>
<reference evidence="1 2" key="1">
    <citation type="journal article" date="2016" name="Mol. Biol. Evol.">
        <title>Genome-Wide Survey of Gut Fungi (Harpellales) Reveals the First Horizontally Transferred Ubiquitin Gene from a Mosquito Host.</title>
        <authorList>
            <person name="Wang Y."/>
            <person name="White M.M."/>
            <person name="Kvist S."/>
            <person name="Moncalvo J.M."/>
        </authorList>
    </citation>
    <scope>NUCLEOTIDE SEQUENCE [LARGE SCALE GENOMIC DNA]</scope>
    <source>
        <strain evidence="1 2">ALG-7-W6</strain>
    </source>
</reference>
<name>A0A1R0H3U3_9FUNG</name>
<proteinExistence type="predicted"/>
<dbReference type="EMBL" id="LSSL01000747">
    <property type="protein sequence ID" value="OLY83791.1"/>
    <property type="molecule type" value="Genomic_DNA"/>
</dbReference>
<dbReference type="Proteomes" id="UP000187455">
    <property type="component" value="Unassembled WGS sequence"/>
</dbReference>
<evidence type="ECO:0000313" key="2">
    <source>
        <dbReference type="Proteomes" id="UP000187455"/>
    </source>
</evidence>
<sequence length="69" mass="7627">MALPDPASNMNIDSLTARKKVLLPSASCSVDNPYMEASDEDLRAVVNNWRELAEMGFRKRSSSGNINLK</sequence>
<organism evidence="1 2">
    <name type="scientific">Smittium mucronatum</name>
    <dbReference type="NCBI Taxonomy" id="133383"/>
    <lineage>
        <taxon>Eukaryota</taxon>
        <taxon>Fungi</taxon>
        <taxon>Fungi incertae sedis</taxon>
        <taxon>Zoopagomycota</taxon>
        <taxon>Kickxellomycotina</taxon>
        <taxon>Harpellomycetes</taxon>
        <taxon>Harpellales</taxon>
        <taxon>Legeriomycetaceae</taxon>
        <taxon>Smittium</taxon>
    </lineage>
</organism>
<accession>A0A1R0H3U3</accession>
<gene>
    <name evidence="1" type="ORF">AYI68_g2059</name>
</gene>
<comment type="caution">
    <text evidence="1">The sequence shown here is derived from an EMBL/GenBank/DDBJ whole genome shotgun (WGS) entry which is preliminary data.</text>
</comment>
<dbReference type="AlphaFoldDB" id="A0A1R0H3U3"/>